<keyword evidence="3" id="KW-0378">Hydrolase</keyword>
<organism evidence="3 4">
    <name type="scientific">Chryseobacterium camelliae</name>
    <dbReference type="NCBI Taxonomy" id="1265445"/>
    <lineage>
        <taxon>Bacteria</taxon>
        <taxon>Pseudomonadati</taxon>
        <taxon>Bacteroidota</taxon>
        <taxon>Flavobacteriia</taxon>
        <taxon>Flavobacteriales</taxon>
        <taxon>Weeksellaceae</taxon>
        <taxon>Chryseobacterium group</taxon>
        <taxon>Chryseobacterium</taxon>
    </lineage>
</organism>
<feature type="domain" description="CAAX prenyl protease 2/Lysostaphin resistance protein A-like" evidence="2">
    <location>
        <begin position="77"/>
        <end position="183"/>
    </location>
</feature>
<evidence type="ECO:0000313" key="3">
    <source>
        <dbReference type="EMBL" id="WBV61830.1"/>
    </source>
</evidence>
<feature type="transmembrane region" description="Helical" evidence="1">
    <location>
        <begin position="75"/>
        <end position="95"/>
    </location>
</feature>
<evidence type="ECO:0000256" key="1">
    <source>
        <dbReference type="SAM" id="Phobius"/>
    </source>
</evidence>
<keyword evidence="1" id="KW-1133">Transmembrane helix</keyword>
<keyword evidence="1" id="KW-0812">Transmembrane</keyword>
<reference evidence="3 4" key="1">
    <citation type="submission" date="2023-01" db="EMBL/GenBank/DDBJ databases">
        <title>Complete genome of Chryseobacterium camelliae VAN22-5A.</title>
        <authorList>
            <person name="Zong G."/>
            <person name="Cao G."/>
        </authorList>
    </citation>
    <scope>NUCLEOTIDE SEQUENCE [LARGE SCALE GENOMIC DNA]</scope>
    <source>
        <strain evidence="3 4">VAN22-5A</strain>
    </source>
</reference>
<feature type="transmembrane region" description="Helical" evidence="1">
    <location>
        <begin position="34"/>
        <end position="55"/>
    </location>
</feature>
<dbReference type="GO" id="GO:0008237">
    <property type="term" value="F:metallopeptidase activity"/>
    <property type="evidence" value="ECO:0007669"/>
    <property type="project" value="UniProtKB-KW"/>
</dbReference>
<sequence>MTYFLKLKTDFLDLISFIRKPNDIQLKIAPRQKLFLIFNLLIIEIIFSLIFVFPANYIAEKFITVKVTETFKNLTLFNAIFLVVLLAPLLEEWIFRYSLRYHKLFSSFINREKWDKIFPFLVYAFSIVFGFVHLDNYVNDSPLFYALSPLIIISQLSGGIMLSYIRVRLNIFYSFLYHAVWNGLFAIVVPCVSLLFTPPFIEHAVNYDLKIEQKVFINNNKPITVDIKIKKNIIYSMDAKQYQFQDLLDYLYGKGKFSTDEGLINIHFKSKEGISKEDFLKILQKEYDIK</sequence>
<dbReference type="RefSeq" id="WP_271150091.1">
    <property type="nucleotide sequence ID" value="NZ_CP115859.1"/>
</dbReference>
<evidence type="ECO:0000259" key="2">
    <source>
        <dbReference type="Pfam" id="PF02517"/>
    </source>
</evidence>
<keyword evidence="3" id="KW-0482">Metalloprotease</keyword>
<dbReference type="Proteomes" id="UP001210978">
    <property type="component" value="Chromosome"/>
</dbReference>
<feature type="transmembrane region" description="Helical" evidence="1">
    <location>
        <begin position="146"/>
        <end position="167"/>
    </location>
</feature>
<dbReference type="EMBL" id="CP115859">
    <property type="protein sequence ID" value="WBV61830.1"/>
    <property type="molecule type" value="Genomic_DNA"/>
</dbReference>
<feature type="transmembrane region" description="Helical" evidence="1">
    <location>
        <begin position="179"/>
        <end position="201"/>
    </location>
</feature>
<protein>
    <submittedName>
        <fullName evidence="3">CPBP family intramembrane metalloprotease</fullName>
    </submittedName>
</protein>
<accession>A0ABY7QQA3</accession>
<name>A0ABY7QQA3_9FLAO</name>
<feature type="transmembrane region" description="Helical" evidence="1">
    <location>
        <begin position="116"/>
        <end position="134"/>
    </location>
</feature>
<dbReference type="Pfam" id="PF02517">
    <property type="entry name" value="Rce1-like"/>
    <property type="match status" value="1"/>
</dbReference>
<dbReference type="InterPro" id="IPR003675">
    <property type="entry name" value="Rce1/LyrA-like_dom"/>
</dbReference>
<keyword evidence="4" id="KW-1185">Reference proteome</keyword>
<proteinExistence type="predicted"/>
<evidence type="ECO:0000313" key="4">
    <source>
        <dbReference type="Proteomes" id="UP001210978"/>
    </source>
</evidence>
<keyword evidence="1" id="KW-0472">Membrane</keyword>
<gene>
    <name evidence="3" type="ORF">PFY12_06825</name>
</gene>
<keyword evidence="3" id="KW-0645">Protease</keyword>